<keyword evidence="4" id="KW-0677">Repeat</keyword>
<feature type="region of interest" description="Disordered" evidence="6">
    <location>
        <begin position="1"/>
        <end position="27"/>
    </location>
</feature>
<feature type="region of interest" description="Disordered" evidence="6">
    <location>
        <begin position="621"/>
        <end position="652"/>
    </location>
</feature>
<comment type="caution">
    <text evidence="8">The sequence shown here is derived from an EMBL/GenBank/DDBJ whole genome shotgun (WGS) entry which is preliminary data.</text>
</comment>
<feature type="compositionally biased region" description="Basic residues" evidence="6">
    <location>
        <begin position="1187"/>
        <end position="1201"/>
    </location>
</feature>
<organism evidence="8 9">
    <name type="scientific">Triplophysa tibetana</name>
    <dbReference type="NCBI Taxonomy" id="1572043"/>
    <lineage>
        <taxon>Eukaryota</taxon>
        <taxon>Metazoa</taxon>
        <taxon>Chordata</taxon>
        <taxon>Craniata</taxon>
        <taxon>Vertebrata</taxon>
        <taxon>Euteleostomi</taxon>
        <taxon>Actinopterygii</taxon>
        <taxon>Neopterygii</taxon>
        <taxon>Teleostei</taxon>
        <taxon>Ostariophysi</taxon>
        <taxon>Cypriniformes</taxon>
        <taxon>Nemacheilidae</taxon>
        <taxon>Triplophysa</taxon>
    </lineage>
</organism>
<keyword evidence="3" id="KW-0963">Cytoplasm</keyword>
<gene>
    <name evidence="8" type="ORF">E1301_Tti014094</name>
</gene>
<feature type="compositionally biased region" description="Basic and acidic residues" evidence="6">
    <location>
        <begin position="1202"/>
        <end position="1221"/>
    </location>
</feature>
<feature type="compositionally biased region" description="Polar residues" evidence="6">
    <location>
        <begin position="629"/>
        <end position="647"/>
    </location>
</feature>
<evidence type="ECO:0000313" key="8">
    <source>
        <dbReference type="EMBL" id="KAA0723871.1"/>
    </source>
</evidence>
<feature type="region of interest" description="Disordered" evidence="6">
    <location>
        <begin position="997"/>
        <end position="1018"/>
    </location>
</feature>
<dbReference type="EMBL" id="SOYY01000003">
    <property type="protein sequence ID" value="KAA0723871.1"/>
    <property type="molecule type" value="Genomic_DNA"/>
</dbReference>
<feature type="domain" description="Doublecortin" evidence="7">
    <location>
        <begin position="170"/>
        <end position="249"/>
    </location>
</feature>
<proteinExistence type="predicted"/>
<dbReference type="PANTHER" id="PTHR23005">
    <property type="entry name" value="RETINITIS PIGMENTOSA 1 PROTEIN"/>
    <property type="match status" value="1"/>
</dbReference>
<feature type="compositionally biased region" description="Low complexity" evidence="6">
    <location>
        <begin position="945"/>
        <end position="961"/>
    </location>
</feature>
<feature type="compositionally biased region" description="Polar residues" evidence="6">
    <location>
        <begin position="1110"/>
        <end position="1124"/>
    </location>
</feature>
<dbReference type="Proteomes" id="UP000324632">
    <property type="component" value="Chromosome 3"/>
</dbReference>
<dbReference type="PANTHER" id="PTHR23005:SF4">
    <property type="entry name" value="OXYGEN-REGULATED PROTEIN 1"/>
    <property type="match status" value="1"/>
</dbReference>
<feature type="region of interest" description="Disordered" evidence="6">
    <location>
        <begin position="1187"/>
        <end position="1225"/>
    </location>
</feature>
<accession>A0A5A9PS63</accession>
<dbReference type="Gene3D" id="3.10.20.230">
    <property type="entry name" value="Doublecortin domain"/>
    <property type="match status" value="2"/>
</dbReference>
<feature type="region of interest" description="Disordered" evidence="6">
    <location>
        <begin position="1558"/>
        <end position="1586"/>
    </location>
</feature>
<feature type="region of interest" description="Disordered" evidence="6">
    <location>
        <begin position="889"/>
        <end position="915"/>
    </location>
</feature>
<feature type="compositionally biased region" description="Polar residues" evidence="6">
    <location>
        <begin position="1641"/>
        <end position="1652"/>
    </location>
</feature>
<feature type="region of interest" description="Disordered" evidence="6">
    <location>
        <begin position="1106"/>
        <end position="1132"/>
    </location>
</feature>
<dbReference type="Pfam" id="PF03607">
    <property type="entry name" value="DCX"/>
    <property type="match status" value="2"/>
</dbReference>
<evidence type="ECO:0000256" key="2">
    <source>
        <dbReference type="ARBA" id="ARBA00004496"/>
    </source>
</evidence>
<evidence type="ECO:0000256" key="1">
    <source>
        <dbReference type="ARBA" id="ARBA00004316"/>
    </source>
</evidence>
<feature type="region of interest" description="Disordered" evidence="6">
    <location>
        <begin position="1641"/>
        <end position="1692"/>
    </location>
</feature>
<sequence>MSEAPMLRKVVPQTHSSTSASGQTQMTTRQPYITEPIASKHVCFYKSGDAQFSGLPMVVNSRTFKTFEALLDSLSKRVPLPFGVRNITTPSGHTAVRSLEQLHHGHSYICSDRRTVKPVDLERARRKLPPWYHARPVTAHRTAWQTHTPAPRGTRSAKGNKHVALLDMPKRLVVFRNGDTEVKHTLMLQKRATSSFEALLQHMSEVMIFPVLRLYTPDGRRVDGLPALILCSGVLVATGREDFKTGNYDIQKTSPQTWLPAKRVGRLHLIERKMKSSSTKSRPFSPSSERYVVEQIHNSIVGSTCDVPSNPVGSLEIESGQLLESVAETHMISCLDGEGDIHALPEDDIEKSFRVNQDGSMTVEMKVRLTIKEEETVHWTTTVSRSSVTNQITAFSDSSLDLDAGMPPLIDPMIAEVSDPIDNNHLKNSEANEQRGINRDAVVREIQHPPSPQTESPGLHKVQQSQASAESIRTITDTEIEENSSYSYKEQLDSGEMMEKHCTVHCSRPVPKPRGTLASEINTTTTTRVQSSSYRASDVLQLQENGMEVCETVLHIYENQRCKENFSGNVQLGLQRFGTSPHGLPHGHLAAANTVSQAASDTTFRSSSADIEPETVATYKHKKQLGKQLPSTHKTNASSYRANTASTKKVKEPVAHFTPARASQKTTIAKRISTSSTTSKRKPVRVIVKKKYLLKTYPERKQKDIKADILKEIRKIRADLLSQTGALKFKEPIKAKAVQKLLKQRNSPECILLKSKREQLESNDSLKAEDASISYFQESSTQALTKKNLLHSSQPGTQTCNQEISQCMSLPAVHSSSSLKNEYVELWLQKSQPPHLYEEPLPTTKTQKSTFHNEQKFSTEDPKIVDEVKGGDRVPQDSISNLDSVMKTTVSTNHSTKNATSSSSLNGHSPRNTSLPACQKMTQLKESPNIFDVRIENNLSIIQKNTPSPSLQSTPLPNQPSLETIPKNNTKDKASLFHNQSVEKTELSTKEHFEKDGAILEPSQTKKRPQEKAQENSAYTTKTTKNLISEINSKNFSCDAESCTPHERGDLRAEKFNSVKMAVSPDMKPVLDNLCHSHSKKSSSLSNCVLEDYVNLNVNSAIDRAVSAPQPESSTSQISMTESLSRPDTETFDKREKDLKGENFSDVKIIEKYNSIPDSDFCEDMPSIESSFGMELQKKQVQELKVRHKRQKVKTMKKHQKNEKEMRVERQRGSDEGRGTLEENNSGAENYTYLEDGIRKGMIDKETDQHTDANEDSESLVSCEGNPTFYKGETFNEREYENCDQELGCFPEGTSFDEEENITVKCPMFYDDTEQTCSEDEISGHWQSQSKSPTFQTAQKVPTRTDIGLPEQQGKSHVIDEIEHSNTAQDFYINNSIDSDEEHVIMKTPECYTIYQELPEAVSEYEEKAVDFIDEKKNVVDKLIGSLNAEENRSCKTHQISGKMLLNHINVTNVETPKMTKTTDSTSMDSLSTSLAFSYDTKTSELARDPEANIQINRVKSIREMFLAKSNTDCATRMHTTEHQCSTSLKDEDTCRLAIAKGYVKRTIERLYGKGIKGVASDEDKPPSTQKTKKRKGPKGTNVTSLASIHEARTNVVSDVSYFSATSFIGGFTDPNVTLKTWVGHKDAVLIDKGRWLLRENQTSPNSSTQAEDPSKSVELKEKAVLESEQNSGKEDAPYSLFGPTTPDKVPPFKEQEEYAGSTGTTFTYIHLPNARDSEIEADNTERAKRDTENTVTPLIKPDKVWTEKHGIFTVFSLPDIKKPNKVQPTVEATPPIVTQPSKGQSVHTKVAKRSSEPDALEILYIFCGQHCPLL</sequence>
<comment type="subcellular location">
    <subcellularLocation>
        <location evidence="1">Cell projection</location>
    </subcellularLocation>
    <subcellularLocation>
        <location evidence="2">Cytoplasm</location>
    </subcellularLocation>
</comment>
<evidence type="ECO:0000256" key="6">
    <source>
        <dbReference type="SAM" id="MobiDB-lite"/>
    </source>
</evidence>
<keyword evidence="5" id="KW-0966">Cell projection</keyword>
<dbReference type="InterPro" id="IPR003533">
    <property type="entry name" value="Doublecortin_dom"/>
</dbReference>
<evidence type="ECO:0000256" key="5">
    <source>
        <dbReference type="ARBA" id="ARBA00023273"/>
    </source>
</evidence>
<protein>
    <submittedName>
        <fullName evidence="8">Oxygen-regulated protein 1</fullName>
    </submittedName>
</protein>
<dbReference type="FunFam" id="3.10.20.230:FF:000006">
    <property type="entry name" value="Oxygen-regulated protein 1"/>
    <property type="match status" value="1"/>
</dbReference>
<dbReference type="GO" id="GO:0035082">
    <property type="term" value="P:axoneme assembly"/>
    <property type="evidence" value="ECO:0007669"/>
    <property type="project" value="TreeGrafter"/>
</dbReference>
<evidence type="ECO:0000256" key="3">
    <source>
        <dbReference type="ARBA" id="ARBA00022490"/>
    </source>
</evidence>
<dbReference type="GO" id="GO:0005930">
    <property type="term" value="C:axoneme"/>
    <property type="evidence" value="ECO:0007669"/>
    <property type="project" value="TreeGrafter"/>
</dbReference>
<feature type="region of interest" description="Disordered" evidence="6">
    <location>
        <begin position="944"/>
        <end position="969"/>
    </location>
</feature>
<feature type="compositionally biased region" description="Polar residues" evidence="6">
    <location>
        <begin position="13"/>
        <end position="27"/>
    </location>
</feature>
<evidence type="ECO:0000313" key="9">
    <source>
        <dbReference type="Proteomes" id="UP000324632"/>
    </source>
</evidence>
<feature type="region of interest" description="Disordered" evidence="6">
    <location>
        <begin position="448"/>
        <end position="470"/>
    </location>
</feature>
<evidence type="ECO:0000259" key="7">
    <source>
        <dbReference type="PROSITE" id="PS50309"/>
    </source>
</evidence>
<name>A0A5A9PS63_9TELE</name>
<dbReference type="GO" id="GO:0043005">
    <property type="term" value="C:neuron projection"/>
    <property type="evidence" value="ECO:0007669"/>
    <property type="project" value="UniProtKB-ARBA"/>
</dbReference>
<dbReference type="GO" id="GO:0035556">
    <property type="term" value="P:intracellular signal transduction"/>
    <property type="evidence" value="ECO:0007669"/>
    <property type="project" value="InterPro"/>
</dbReference>
<dbReference type="GO" id="GO:0060041">
    <property type="term" value="P:retina development in camera-type eye"/>
    <property type="evidence" value="ECO:0007669"/>
    <property type="project" value="TreeGrafter"/>
</dbReference>
<dbReference type="SUPFAM" id="SSF89837">
    <property type="entry name" value="Doublecortin (DC)"/>
    <property type="match status" value="2"/>
</dbReference>
<keyword evidence="9" id="KW-1185">Reference proteome</keyword>
<dbReference type="PROSITE" id="PS50309">
    <property type="entry name" value="DC"/>
    <property type="match status" value="2"/>
</dbReference>
<feature type="compositionally biased region" description="Basic and acidic residues" evidence="6">
    <location>
        <begin position="1653"/>
        <end position="1677"/>
    </location>
</feature>
<evidence type="ECO:0000256" key="4">
    <source>
        <dbReference type="ARBA" id="ARBA00022737"/>
    </source>
</evidence>
<feature type="domain" description="Doublecortin" evidence="7">
    <location>
        <begin position="40"/>
        <end position="122"/>
    </location>
</feature>
<dbReference type="GO" id="GO:0042461">
    <property type="term" value="P:photoreceptor cell development"/>
    <property type="evidence" value="ECO:0007669"/>
    <property type="project" value="TreeGrafter"/>
</dbReference>
<dbReference type="InterPro" id="IPR036572">
    <property type="entry name" value="Doublecortin_dom_sf"/>
</dbReference>
<dbReference type="SMART" id="SM00537">
    <property type="entry name" value="DCX"/>
    <property type="match status" value="2"/>
</dbReference>
<reference evidence="8 9" key="1">
    <citation type="journal article" date="2019" name="Mol. Ecol. Resour.">
        <title>Chromosome-level genome assembly of Triplophysa tibetana, a fish adapted to the harsh high-altitude environment of the Tibetan Plateau.</title>
        <authorList>
            <person name="Yang X."/>
            <person name="Liu H."/>
            <person name="Ma Z."/>
            <person name="Zou Y."/>
            <person name="Zou M."/>
            <person name="Mao Y."/>
            <person name="Li X."/>
            <person name="Wang H."/>
            <person name="Chen T."/>
            <person name="Wang W."/>
            <person name="Yang R."/>
        </authorList>
    </citation>
    <scope>NUCLEOTIDE SEQUENCE [LARGE SCALE GENOMIC DNA]</scope>
    <source>
        <strain evidence="8">TTIB1903HZAU</strain>
        <tissue evidence="8">Muscle</tissue>
    </source>
</reference>